<keyword evidence="1" id="KW-0812">Transmembrane</keyword>
<comment type="caution">
    <text evidence="3">The sequence shown here is derived from an EMBL/GenBank/DDBJ whole genome shotgun (WGS) entry which is preliminary data.</text>
</comment>
<dbReference type="InterPro" id="IPR000719">
    <property type="entry name" value="Prot_kinase_dom"/>
</dbReference>
<reference evidence="3" key="1">
    <citation type="submission" date="2018-12" db="EMBL/GenBank/DDBJ databases">
        <authorList>
            <person name="Will S."/>
            <person name="Neumann-Schaal M."/>
            <person name="Henke P."/>
        </authorList>
    </citation>
    <scope>NUCLEOTIDE SEQUENCE</scope>
    <source>
        <strain evidence="3">PCC 7102</strain>
    </source>
</reference>
<dbReference type="EMBL" id="RSCL01000003">
    <property type="protein sequence ID" value="RUT08130.1"/>
    <property type="molecule type" value="Genomic_DNA"/>
</dbReference>
<name>A0A433VPV9_9CYAN</name>
<feature type="transmembrane region" description="Helical" evidence="1">
    <location>
        <begin position="339"/>
        <end position="358"/>
    </location>
</feature>
<reference evidence="3" key="2">
    <citation type="journal article" date="2019" name="Genome Biol. Evol.">
        <title>Day and night: Metabolic profiles and evolutionary relationships of six axenic non-marine cyanobacteria.</title>
        <authorList>
            <person name="Will S.E."/>
            <person name="Henke P."/>
            <person name="Boedeker C."/>
            <person name="Huang S."/>
            <person name="Brinkmann H."/>
            <person name="Rohde M."/>
            <person name="Jarek M."/>
            <person name="Friedl T."/>
            <person name="Seufert S."/>
            <person name="Schumacher M."/>
            <person name="Overmann J."/>
            <person name="Neumann-Schaal M."/>
            <person name="Petersen J."/>
        </authorList>
    </citation>
    <scope>NUCLEOTIDE SEQUENCE [LARGE SCALE GENOMIC DNA]</scope>
    <source>
        <strain evidence="3">PCC 7102</strain>
    </source>
</reference>
<keyword evidence="1" id="KW-0472">Membrane</keyword>
<keyword evidence="1" id="KW-1133">Transmembrane helix</keyword>
<evidence type="ECO:0000313" key="4">
    <source>
        <dbReference type="Proteomes" id="UP000271624"/>
    </source>
</evidence>
<keyword evidence="3" id="KW-0723">Serine/threonine-protein kinase</keyword>
<evidence type="ECO:0000256" key="1">
    <source>
        <dbReference type="SAM" id="Phobius"/>
    </source>
</evidence>
<dbReference type="SUPFAM" id="SSF53850">
    <property type="entry name" value="Periplasmic binding protein-like II"/>
    <property type="match status" value="1"/>
</dbReference>
<dbReference type="PANTHER" id="PTHR30570">
    <property type="entry name" value="PERIPLASMIC PHOSPHATE BINDING COMPONENT OF PHOSPHATE ABC TRANSPORTER"/>
    <property type="match status" value="1"/>
</dbReference>
<evidence type="ECO:0000313" key="3">
    <source>
        <dbReference type="EMBL" id="RUT08130.1"/>
    </source>
</evidence>
<dbReference type="GO" id="GO:0005524">
    <property type="term" value="F:ATP binding"/>
    <property type="evidence" value="ECO:0007669"/>
    <property type="project" value="InterPro"/>
</dbReference>
<keyword evidence="3" id="KW-0418">Kinase</keyword>
<dbReference type="SUPFAM" id="SSF56112">
    <property type="entry name" value="Protein kinase-like (PK-like)"/>
    <property type="match status" value="1"/>
</dbReference>
<dbReference type="Gene3D" id="1.10.510.10">
    <property type="entry name" value="Transferase(Phosphotransferase) domain 1"/>
    <property type="match status" value="1"/>
</dbReference>
<dbReference type="AlphaFoldDB" id="A0A433VPV9"/>
<dbReference type="InterPro" id="IPR050811">
    <property type="entry name" value="Phosphate_ABC_transporter"/>
</dbReference>
<dbReference type="InterPro" id="IPR011009">
    <property type="entry name" value="Kinase-like_dom_sf"/>
</dbReference>
<dbReference type="OrthoDB" id="507876at2"/>
<dbReference type="Proteomes" id="UP000271624">
    <property type="component" value="Unassembled WGS sequence"/>
</dbReference>
<dbReference type="GO" id="GO:0004674">
    <property type="term" value="F:protein serine/threonine kinase activity"/>
    <property type="evidence" value="ECO:0007669"/>
    <property type="project" value="UniProtKB-KW"/>
</dbReference>
<keyword evidence="4" id="KW-1185">Reference proteome</keyword>
<keyword evidence="3" id="KW-0808">Transferase</keyword>
<dbReference type="PANTHER" id="PTHR30570:SF1">
    <property type="entry name" value="PHOSPHATE-BINDING PROTEIN PSTS"/>
    <property type="match status" value="1"/>
</dbReference>
<gene>
    <name evidence="3" type="ORF">DSM106972_012980</name>
</gene>
<proteinExistence type="predicted"/>
<dbReference type="Gene3D" id="3.40.190.10">
    <property type="entry name" value="Periplasmic binding protein-like II"/>
    <property type="match status" value="2"/>
</dbReference>
<protein>
    <submittedName>
        <fullName evidence="3">Serine/threonine protein kinase</fullName>
    </submittedName>
</protein>
<sequence length="716" mass="82117">MLSIESFYKEYPCSYNSPLNCDKPLETIKEVKGAKFCFECGFPTNLPDEVEIKGYRGSYRVTKYLGVRGFGRLYSGVQIRDQQPVLIKEYLLPSRSFNLDETFKRKETFKRIGGVELADGRVQNFRLIQTWEAIAPEQGERCYLITKDIQPSQTLRQYLKQYGAMEPEQVREFLDEVLQTLVFMHSQKLRFPSNQIQRGLEHGNINLDSVLIKVENKQRFVTYLCDIAIWENLFVPPSIAQPAVTTMAQDLEALGLVAFQLWVGKTQSVDPKEDQAWPDTDIHLKKYLYRLLSLDTSYKSAEIARTELLKLPKPDQSGILPSSDLEEHKRFPKFFLNPWFWLLILAFLLIGGAWYYFWHLKKMDDDKFADWQALVPNFSNVNNVPPGKFTYTGEQNGTWTFILTQAPENESRLNDILTKPIQNAFTTFEYQGVVSENIATASQPLKIVLGEVEKQSKDFAMTSLEEKMINLNNKKVAYDGLLVFVAFSKNNSNLPAALGGKISLEQLRKIYTGEYTDWRQVNPNLSSLKIEPFVPTEPEAVQQFKKLVLANNEQYISLFEQKFAQFRENTGTTQIRIRTAIENKKTTGIISFGILSKTWDQCSGYPLAIVDKNDQMIQPLFRRVTRRAINPTDDLCDKANYFDVETFESDGIVKYPLGYAVYVVYPKKSDVQPTGLIFANMLKTRQGQCLLNKVGLVPLQPMPNDINYACESVSKP</sequence>
<accession>A0A433VPV9</accession>
<evidence type="ECO:0000259" key="2">
    <source>
        <dbReference type="PROSITE" id="PS50011"/>
    </source>
</evidence>
<dbReference type="PROSITE" id="PS50011">
    <property type="entry name" value="PROTEIN_KINASE_DOM"/>
    <property type="match status" value="1"/>
</dbReference>
<organism evidence="3 4">
    <name type="scientific">Dulcicalothrix desertica PCC 7102</name>
    <dbReference type="NCBI Taxonomy" id="232991"/>
    <lineage>
        <taxon>Bacteria</taxon>
        <taxon>Bacillati</taxon>
        <taxon>Cyanobacteriota</taxon>
        <taxon>Cyanophyceae</taxon>
        <taxon>Nostocales</taxon>
        <taxon>Calotrichaceae</taxon>
        <taxon>Dulcicalothrix</taxon>
    </lineage>
</organism>
<feature type="domain" description="Protein kinase" evidence="2">
    <location>
        <begin position="59"/>
        <end position="331"/>
    </location>
</feature>